<name>A0ABW9F4X4_9FIRM</name>
<sequence length="186" mass="20857">MNKVKYGLSNIHIWPITKDDDKETTYGELIRIQGAVSISFKAEGSQDPFYADNVAYHVISANNGYSGSLEISLIPDEFLTQILSMKINEQDGVLTETADDKNVSFAMAFQFEGDKNAIRHIFYKCSATRPAIEGETIADKVEPKTDTLEFSAIPRISDKKVRSKIEPGKPAYDSFFTKPYQETKVL</sequence>
<keyword evidence="2" id="KW-1185">Reference proteome</keyword>
<dbReference type="InterPro" id="IPR006490">
    <property type="entry name" value="Maj_tail_phi13"/>
</dbReference>
<gene>
    <name evidence="1" type="ORF">ABGF40_02300</name>
</gene>
<dbReference type="RefSeq" id="WP_408126294.1">
    <property type="nucleotide sequence ID" value="NZ_JBFNFH010000003.1"/>
</dbReference>
<evidence type="ECO:0000313" key="1">
    <source>
        <dbReference type="EMBL" id="MFM1524496.1"/>
    </source>
</evidence>
<reference evidence="1 2" key="1">
    <citation type="journal article" date="2024" name="Front. Microbiol.">
        <title>Pangenomic and biochemical analyses of Helcococcus ovis reveal widespread tetracycline resistance and a novel bacterial species, Helcococcus bovis.</title>
        <authorList>
            <person name="Cunha F."/>
            <person name="Zhai Y."/>
            <person name="Casaro S."/>
            <person name="Jones K.L."/>
            <person name="Hernandez M."/>
            <person name="Bisinotto R.S."/>
            <person name="Kariyawasam S."/>
            <person name="Brown M.B."/>
            <person name="Phillips A."/>
            <person name="Jeong K.C."/>
            <person name="Galvao K.N."/>
        </authorList>
    </citation>
    <scope>NUCLEOTIDE SEQUENCE [LARGE SCALE GENOMIC DNA]</scope>
    <source>
        <strain evidence="1 2">KG197</strain>
    </source>
</reference>
<protein>
    <submittedName>
        <fullName evidence="1">Major tail protein</fullName>
    </submittedName>
</protein>
<comment type="caution">
    <text evidence="1">The sequence shown here is derived from an EMBL/GenBank/DDBJ whole genome shotgun (WGS) entry which is preliminary data.</text>
</comment>
<organism evidence="1 2">
    <name type="scientific">Helcococcus bovis</name>
    <dbReference type="NCBI Taxonomy" id="3153252"/>
    <lineage>
        <taxon>Bacteria</taxon>
        <taxon>Bacillati</taxon>
        <taxon>Bacillota</taxon>
        <taxon>Tissierellia</taxon>
        <taxon>Tissierellales</taxon>
        <taxon>Peptoniphilaceae</taxon>
        <taxon>Helcococcus</taxon>
    </lineage>
</organism>
<accession>A0ABW9F4X4</accession>
<dbReference type="EMBL" id="JBFNFH010000003">
    <property type="protein sequence ID" value="MFM1524496.1"/>
    <property type="molecule type" value="Genomic_DNA"/>
</dbReference>
<dbReference type="Proteomes" id="UP001629536">
    <property type="component" value="Unassembled WGS sequence"/>
</dbReference>
<dbReference type="NCBIfam" id="TIGR01603">
    <property type="entry name" value="maj_tail_phi13"/>
    <property type="match status" value="1"/>
</dbReference>
<proteinExistence type="predicted"/>
<evidence type="ECO:0000313" key="2">
    <source>
        <dbReference type="Proteomes" id="UP001629536"/>
    </source>
</evidence>